<keyword evidence="4" id="KW-0233">DNA recombination</keyword>
<keyword evidence="2" id="KW-0229">DNA integration</keyword>
<gene>
    <name evidence="8" type="ORF">ACFO6W_18750</name>
</gene>
<dbReference type="Proteomes" id="UP001596023">
    <property type="component" value="Unassembled WGS sequence"/>
</dbReference>
<evidence type="ECO:0000256" key="5">
    <source>
        <dbReference type="PROSITE-ProRule" id="PRU01248"/>
    </source>
</evidence>
<dbReference type="PROSITE" id="PS51900">
    <property type="entry name" value="CB"/>
    <property type="match status" value="1"/>
</dbReference>
<evidence type="ECO:0000256" key="3">
    <source>
        <dbReference type="ARBA" id="ARBA00023125"/>
    </source>
</evidence>
<protein>
    <submittedName>
        <fullName evidence="8">Site-specific integrase</fullName>
    </submittedName>
</protein>
<evidence type="ECO:0000256" key="2">
    <source>
        <dbReference type="ARBA" id="ARBA00022908"/>
    </source>
</evidence>
<dbReference type="Pfam" id="PF00589">
    <property type="entry name" value="Phage_integrase"/>
    <property type="match status" value="1"/>
</dbReference>
<evidence type="ECO:0000313" key="9">
    <source>
        <dbReference type="Proteomes" id="UP001596023"/>
    </source>
</evidence>
<dbReference type="EMBL" id="JBHSGN010000115">
    <property type="protein sequence ID" value="MFC4675731.1"/>
    <property type="molecule type" value="Genomic_DNA"/>
</dbReference>
<dbReference type="SUPFAM" id="SSF56349">
    <property type="entry name" value="DNA breaking-rejoining enzymes"/>
    <property type="match status" value="1"/>
</dbReference>
<feature type="domain" description="Tyr recombinase" evidence="6">
    <location>
        <begin position="213"/>
        <end position="401"/>
    </location>
</feature>
<dbReference type="PANTHER" id="PTHR30349">
    <property type="entry name" value="PHAGE INTEGRASE-RELATED"/>
    <property type="match status" value="1"/>
</dbReference>
<dbReference type="PROSITE" id="PS51898">
    <property type="entry name" value="TYR_RECOMBINASE"/>
    <property type="match status" value="1"/>
</dbReference>
<feature type="domain" description="Core-binding (CB)" evidence="7">
    <location>
        <begin position="109"/>
        <end position="189"/>
    </location>
</feature>
<accession>A0ABV9L0E8</accession>
<evidence type="ECO:0000313" key="8">
    <source>
        <dbReference type="EMBL" id="MFC4675731.1"/>
    </source>
</evidence>
<evidence type="ECO:0000259" key="6">
    <source>
        <dbReference type="PROSITE" id="PS51898"/>
    </source>
</evidence>
<comment type="caution">
    <text evidence="8">The sequence shown here is derived from an EMBL/GenBank/DDBJ whole genome shotgun (WGS) entry which is preliminary data.</text>
</comment>
<comment type="similarity">
    <text evidence="1">Belongs to the 'phage' integrase family.</text>
</comment>
<dbReference type="InterPro" id="IPR002104">
    <property type="entry name" value="Integrase_catalytic"/>
</dbReference>
<evidence type="ECO:0000259" key="7">
    <source>
        <dbReference type="PROSITE" id="PS51900"/>
    </source>
</evidence>
<reference evidence="9" key="1">
    <citation type="journal article" date="2019" name="Int. J. Syst. Evol. Microbiol.">
        <title>The Global Catalogue of Microorganisms (GCM) 10K type strain sequencing project: providing services to taxonomists for standard genome sequencing and annotation.</title>
        <authorList>
            <consortium name="The Broad Institute Genomics Platform"/>
            <consortium name="The Broad Institute Genome Sequencing Center for Infectious Disease"/>
            <person name="Wu L."/>
            <person name="Ma J."/>
        </authorList>
    </citation>
    <scope>NUCLEOTIDE SEQUENCE [LARGE SCALE GENOMIC DNA]</scope>
    <source>
        <strain evidence="9">CCUG 66188</strain>
    </source>
</reference>
<name>A0ABV9L0E8_9BACT</name>
<dbReference type="CDD" id="cd01188">
    <property type="entry name" value="INT_RitA_C_like"/>
    <property type="match status" value="1"/>
</dbReference>
<dbReference type="InterPro" id="IPR050090">
    <property type="entry name" value="Tyrosine_recombinase_XerCD"/>
</dbReference>
<dbReference type="InterPro" id="IPR011010">
    <property type="entry name" value="DNA_brk_join_enz"/>
</dbReference>
<dbReference type="InterPro" id="IPR044068">
    <property type="entry name" value="CB"/>
</dbReference>
<sequence>MYKKNKQITEVIDEYRYELIDRDYNKGTIQTYSKICRTIRKWWDEKGLEEFNEVNAFRFCDEFIGTRYLSVSLTSDQKRTLRVIRMILSVYRGDDFENISPSEKKSFKTKLGEVFEKYIEWCALSLKLSSNTLETHTRVALKYDSYLWERGLHLEDASTPIFEDFITAESKSNRIRYKAVLRNIYRFLHNSQITKGDLSMFILREPQTSQGSKLTTTYTEEEVRNLISSVDRSTSSGKRDYLILLLASEYGMRASDIRSLSLKHINWESNTISFNQQKTEVPISYPLIPSIGNAIIDYLKYGRPPGGDDVIVVRHDSKRKGHQVTSSGIYSIVESAFKAANIPNWREKKHGPHSLRHSFASNLLKRGAGYYIISMAMGHSHTNTTRTYLNIDIERLRKCSLQIPVIHSVHYANIGKEVINDQAYS</sequence>
<dbReference type="Gene3D" id="1.10.443.10">
    <property type="entry name" value="Intergrase catalytic core"/>
    <property type="match status" value="1"/>
</dbReference>
<evidence type="ECO:0000256" key="4">
    <source>
        <dbReference type="ARBA" id="ARBA00023172"/>
    </source>
</evidence>
<evidence type="ECO:0000256" key="1">
    <source>
        <dbReference type="ARBA" id="ARBA00008857"/>
    </source>
</evidence>
<keyword evidence="3 5" id="KW-0238">DNA-binding</keyword>
<proteinExistence type="inferred from homology"/>
<dbReference type="InterPro" id="IPR013762">
    <property type="entry name" value="Integrase-like_cat_sf"/>
</dbReference>
<keyword evidence="9" id="KW-1185">Reference proteome</keyword>
<dbReference type="RefSeq" id="WP_379999234.1">
    <property type="nucleotide sequence ID" value="NZ_JBHSGN010000115.1"/>
</dbReference>
<dbReference type="PANTHER" id="PTHR30349:SF41">
    <property type="entry name" value="INTEGRASE_RECOMBINASE PROTEIN MJ0367-RELATED"/>
    <property type="match status" value="1"/>
</dbReference>
<organism evidence="8 9">
    <name type="scientific">Dysgonomonas termitidis</name>
    <dbReference type="NCBI Taxonomy" id="1516126"/>
    <lineage>
        <taxon>Bacteria</taxon>
        <taxon>Pseudomonadati</taxon>
        <taxon>Bacteroidota</taxon>
        <taxon>Bacteroidia</taxon>
        <taxon>Bacteroidales</taxon>
        <taxon>Dysgonomonadaceae</taxon>
        <taxon>Dysgonomonas</taxon>
    </lineage>
</organism>